<proteinExistence type="predicted"/>
<evidence type="ECO:0000313" key="2">
    <source>
        <dbReference type="EMBL" id="MBJ6726817.1"/>
    </source>
</evidence>
<dbReference type="AlphaFoldDB" id="A0A8J7S791"/>
<name>A0A8J7S791_9BACT</name>
<comment type="caution">
    <text evidence="2">The sequence shown here is derived from an EMBL/GenBank/DDBJ whole genome shotgun (WGS) entry which is preliminary data.</text>
</comment>
<protein>
    <submittedName>
        <fullName evidence="2">Uncharacterized protein</fullName>
    </submittedName>
</protein>
<dbReference type="Proteomes" id="UP000636888">
    <property type="component" value="Unassembled WGS sequence"/>
</dbReference>
<organism evidence="2 3">
    <name type="scientific">Geomesophilobacter sediminis</name>
    <dbReference type="NCBI Taxonomy" id="2798584"/>
    <lineage>
        <taxon>Bacteria</taxon>
        <taxon>Pseudomonadati</taxon>
        <taxon>Thermodesulfobacteriota</taxon>
        <taxon>Desulfuromonadia</taxon>
        <taxon>Geobacterales</taxon>
        <taxon>Geobacteraceae</taxon>
        <taxon>Geomesophilobacter</taxon>
    </lineage>
</organism>
<accession>A0A8J7S791</accession>
<dbReference type="InterPro" id="IPR027417">
    <property type="entry name" value="P-loop_NTPase"/>
</dbReference>
<evidence type="ECO:0000313" key="3">
    <source>
        <dbReference type="Proteomes" id="UP000636888"/>
    </source>
</evidence>
<sequence length="935" mass="106033">MDATFQKSIDRGGNAVSVSFKYSITINLTESEHATSFNDGATFYKNELTKAVSIVESLVAKLGANNLKDDGPNHTHDAITILGPRGAGKTSFILSLKSKVQENIKELQTLDLLDPTLMEDTETFLVTVTSAILKALVGVNKTNEWNEALQKLCKKFRVLAPKEVQHSLWKDAVHDADSFAYEILMQADSGRELAEAFSLFVRSSANLLNKKAFLLSIDDVDTAFQKGWPVLETLRMYLANPYLITVISGNLDLYEMLCRNEQWSKIKPLVDIENDLEDYPKIVKYREQVDQLTSQYLLKILPPYNRITLAPISHKIWQNARAKRNIIDVASNGPLSDIFSKFSKTYFGLPAAFESGVTCLDPLKWHPAKLIPSNSRRFLRFLRQIIECNVENESGYWLELSEVFRDELYKKGVNVEDIARVGESGGIEWLTRYCLSHSMDTAELWRLDSRYAGEVDEVNNHIGLLLQGALFISWKISPFSVLEYAIKTAYLCYSVDYMVRGKESESTINYLHLNLEERTGDTANRLIAFCHDKTNWQTTGDEYFQLTQKRKKQNLERSMVGFTAEKASEYGNKPWIDALHEFCVKEKSKSKIDVKDVIPSLENFDVAATENARFLLEFFSNRYSSIKSGAKFYVSFIVGMGHLDDLLRAEDEEAANATLRQILQRRTYPVYSEVGDAGIEESDVVSEDIAPIKDEIVVEWAKVLIAWKKTLKVSDILPPPIIARIMVRLKDNFITIKSEVPTRHWSAGFVLRQWVMSFINSILVEECIYRNISRNISLSSVVSKEKTFVDNIRSVFIDDGYKSLPFTYTWMSCPLFQPFIRDIDEVREYLNAELNHLSEDDTFWKASAKVLIPSSVYAQLCSLMATPPQGVTKIIETKKSLDPVWGYIFPPTVEAKPSPETAAVAGPLTELPEGEAEQEQQEQSGTDGDDVKDLF</sequence>
<dbReference type="SUPFAM" id="SSF52540">
    <property type="entry name" value="P-loop containing nucleoside triphosphate hydrolases"/>
    <property type="match status" value="1"/>
</dbReference>
<gene>
    <name evidence="2" type="ORF">JFN93_19075</name>
</gene>
<dbReference type="Gene3D" id="3.40.50.300">
    <property type="entry name" value="P-loop containing nucleotide triphosphate hydrolases"/>
    <property type="match status" value="1"/>
</dbReference>
<dbReference type="RefSeq" id="WP_199385726.1">
    <property type="nucleotide sequence ID" value="NZ_JAEMHM010000017.1"/>
</dbReference>
<reference evidence="2" key="1">
    <citation type="submission" date="2020-12" db="EMBL/GenBank/DDBJ databases">
        <title>Geomonas sp. Red875, isolated from river sediment.</title>
        <authorList>
            <person name="Xu Z."/>
            <person name="Zhang Z."/>
            <person name="Masuda Y."/>
            <person name="Itoh H."/>
            <person name="Senoo K."/>
        </authorList>
    </citation>
    <scope>NUCLEOTIDE SEQUENCE</scope>
    <source>
        <strain evidence="2">Red875</strain>
    </source>
</reference>
<feature type="region of interest" description="Disordered" evidence="1">
    <location>
        <begin position="894"/>
        <end position="935"/>
    </location>
</feature>
<evidence type="ECO:0000256" key="1">
    <source>
        <dbReference type="SAM" id="MobiDB-lite"/>
    </source>
</evidence>
<keyword evidence="3" id="KW-1185">Reference proteome</keyword>
<dbReference type="EMBL" id="JAEMHM010000017">
    <property type="protein sequence ID" value="MBJ6726817.1"/>
    <property type="molecule type" value="Genomic_DNA"/>
</dbReference>